<keyword evidence="2" id="KW-1185">Reference proteome</keyword>
<comment type="caution">
    <text evidence="1">The sequence shown here is derived from an EMBL/GenBank/DDBJ whole genome shotgun (WGS) entry which is preliminary data.</text>
</comment>
<gene>
    <name evidence="1" type="ORF">ACFQZV_13090</name>
</gene>
<dbReference type="Pfam" id="PF07920">
    <property type="entry name" value="DUF1684"/>
    <property type="match status" value="1"/>
</dbReference>
<accession>A0ABW2ZU85</accession>
<sequence>MPYATQNDWNAARDQAVWSRHGIASLALTQWLDDEFRTAPGLPGRWRTDGTSAIGDLDGRDIRLAVGEEAASGDLLLRGMRRGDAVAVRVLDPAASARRGVSSIVRAPHDPEARVTGHFEAAAHSATSTAVDGHHDVAEFVGVVSFRFGDVDLSLDVQSTERGLFAAFSDATSGTDSYRFRFLQLDAPAEDGTVTVDLNRAFLPPCAFSDHYLCVFPPAGNRWNTPVRVGELLAV</sequence>
<protein>
    <submittedName>
        <fullName evidence="1">DUF1684 domain-containing protein</fullName>
    </submittedName>
</protein>
<dbReference type="RefSeq" id="WP_378752430.1">
    <property type="nucleotide sequence ID" value="NZ_JBHSSV010000009.1"/>
</dbReference>
<reference evidence="2" key="1">
    <citation type="journal article" date="2019" name="Int. J. Syst. Evol. Microbiol.">
        <title>The Global Catalogue of Microorganisms (GCM) 10K type strain sequencing project: providing services to taxonomists for standard genome sequencing and annotation.</title>
        <authorList>
            <consortium name="The Broad Institute Genomics Platform"/>
            <consortium name="The Broad Institute Genome Sequencing Center for Infectious Disease"/>
            <person name="Wu L."/>
            <person name="Ma J."/>
        </authorList>
    </citation>
    <scope>NUCLEOTIDE SEQUENCE [LARGE SCALE GENOMIC DNA]</scope>
    <source>
        <strain evidence="2">CCUG 50754</strain>
    </source>
</reference>
<evidence type="ECO:0000313" key="1">
    <source>
        <dbReference type="EMBL" id="MFD0782232.1"/>
    </source>
</evidence>
<dbReference type="EMBL" id="JBHTIM010000001">
    <property type="protein sequence ID" value="MFD0782232.1"/>
    <property type="molecule type" value="Genomic_DNA"/>
</dbReference>
<proteinExistence type="predicted"/>
<dbReference type="InterPro" id="IPR012467">
    <property type="entry name" value="DUF1684"/>
</dbReference>
<organism evidence="1 2">
    <name type="scientific">Microbacterium koreense</name>
    <dbReference type="NCBI Taxonomy" id="323761"/>
    <lineage>
        <taxon>Bacteria</taxon>
        <taxon>Bacillati</taxon>
        <taxon>Actinomycetota</taxon>
        <taxon>Actinomycetes</taxon>
        <taxon>Micrococcales</taxon>
        <taxon>Microbacteriaceae</taxon>
        <taxon>Microbacterium</taxon>
    </lineage>
</organism>
<dbReference type="PANTHER" id="PTHR41913:SF1">
    <property type="entry name" value="DUF1684 DOMAIN-CONTAINING PROTEIN"/>
    <property type="match status" value="1"/>
</dbReference>
<evidence type="ECO:0000313" key="2">
    <source>
        <dbReference type="Proteomes" id="UP001597042"/>
    </source>
</evidence>
<dbReference type="PANTHER" id="PTHR41913">
    <property type="entry name" value="DUF1684 DOMAIN-CONTAINING PROTEIN"/>
    <property type="match status" value="1"/>
</dbReference>
<dbReference type="Proteomes" id="UP001597042">
    <property type="component" value="Unassembled WGS sequence"/>
</dbReference>
<name>A0ABW2ZU85_9MICO</name>